<gene>
    <name evidence="2" type="ORF">SEUCBS140593_008760</name>
</gene>
<protein>
    <submittedName>
        <fullName evidence="2">Uncharacterized protein</fullName>
    </submittedName>
</protein>
<reference evidence="2 3" key="1">
    <citation type="submission" date="2024-01" db="EMBL/GenBank/DDBJ databases">
        <authorList>
            <person name="Allen C."/>
            <person name="Tagirdzhanova G."/>
        </authorList>
    </citation>
    <scope>NUCLEOTIDE SEQUENCE [LARGE SCALE GENOMIC DNA]</scope>
</reference>
<dbReference type="EMBL" id="CAWUHD010000128">
    <property type="protein sequence ID" value="CAK7233913.1"/>
    <property type="molecule type" value="Genomic_DNA"/>
</dbReference>
<dbReference type="Proteomes" id="UP001642482">
    <property type="component" value="Unassembled WGS sequence"/>
</dbReference>
<feature type="region of interest" description="Disordered" evidence="1">
    <location>
        <begin position="127"/>
        <end position="147"/>
    </location>
</feature>
<organism evidence="2 3">
    <name type="scientific">Sporothrix eucalyptigena</name>
    <dbReference type="NCBI Taxonomy" id="1812306"/>
    <lineage>
        <taxon>Eukaryota</taxon>
        <taxon>Fungi</taxon>
        <taxon>Dikarya</taxon>
        <taxon>Ascomycota</taxon>
        <taxon>Pezizomycotina</taxon>
        <taxon>Sordariomycetes</taxon>
        <taxon>Sordariomycetidae</taxon>
        <taxon>Ophiostomatales</taxon>
        <taxon>Ophiostomataceae</taxon>
        <taxon>Sporothrix</taxon>
    </lineage>
</organism>
<evidence type="ECO:0000313" key="3">
    <source>
        <dbReference type="Proteomes" id="UP001642482"/>
    </source>
</evidence>
<proteinExistence type="predicted"/>
<sequence>MPAEDFLPQITMSASSESSCVSSQWPDEEMAHDPGLPSLLGDELYEYCVDTGEFPMSDETLGLFFDLSDAADGHSNRGLSPSLQIQTGTDPGSDNHDSHSDSDNLFPLSSASKSNFPLSEEEFESFFGHSTPNSCSNDSSPSPSRQVLDDDDVVFLSSRKIHESPSPHKRRRRKQRSRQSRIAKSTTRYTCTKWNDVFLHVEQAGYHRCGAGQRSESDEVFYWDRYTHSWKHRHGLHLDATVVFDLLDPKFYITVRPGGDGFPINISWNPHRMVFYGVDKMNQKTLRLDFNFVWALMSNPEESRLLKV</sequence>
<feature type="compositionally biased region" description="Basic residues" evidence="1">
    <location>
        <begin position="167"/>
        <end position="181"/>
    </location>
</feature>
<feature type="region of interest" description="Disordered" evidence="1">
    <location>
        <begin position="75"/>
        <end position="107"/>
    </location>
</feature>
<accession>A0ABP0CQ15</accession>
<keyword evidence="3" id="KW-1185">Reference proteome</keyword>
<feature type="region of interest" description="Disordered" evidence="1">
    <location>
        <begin position="1"/>
        <end position="35"/>
    </location>
</feature>
<feature type="region of interest" description="Disordered" evidence="1">
    <location>
        <begin position="159"/>
        <end position="184"/>
    </location>
</feature>
<evidence type="ECO:0000256" key="1">
    <source>
        <dbReference type="SAM" id="MobiDB-lite"/>
    </source>
</evidence>
<feature type="compositionally biased region" description="Polar residues" evidence="1">
    <location>
        <begin position="77"/>
        <end position="92"/>
    </location>
</feature>
<feature type="compositionally biased region" description="Low complexity" evidence="1">
    <location>
        <begin position="13"/>
        <end position="23"/>
    </location>
</feature>
<name>A0ABP0CQ15_9PEZI</name>
<feature type="compositionally biased region" description="Low complexity" evidence="1">
    <location>
        <begin position="127"/>
        <end position="144"/>
    </location>
</feature>
<comment type="caution">
    <text evidence="2">The sequence shown here is derived from an EMBL/GenBank/DDBJ whole genome shotgun (WGS) entry which is preliminary data.</text>
</comment>
<feature type="compositionally biased region" description="Basic and acidic residues" evidence="1">
    <location>
        <begin position="93"/>
        <end position="102"/>
    </location>
</feature>
<evidence type="ECO:0000313" key="2">
    <source>
        <dbReference type="EMBL" id="CAK7233913.1"/>
    </source>
</evidence>